<reference evidence="2 3" key="1">
    <citation type="submission" date="2018-03" db="EMBL/GenBank/DDBJ databases">
        <title>Genome sequence of the symbiotic type strain Mesorhizobium helmanticense CSLC115NT isolated from Lotus corniculatus nodules.</title>
        <authorList>
            <person name="Sannazzaro A.I."/>
            <person name="Torres Tejerizo G.A."/>
            <person name="Dip D."/>
            <person name="Caballero M."/>
            <person name="Pistorio M."/>
            <person name="Estrella M.J."/>
        </authorList>
    </citation>
    <scope>NUCLEOTIDE SEQUENCE [LARGE SCALE GENOMIC DNA]</scope>
    <source>
        <strain evidence="2 3">CSLC115N</strain>
    </source>
</reference>
<dbReference type="Proteomes" id="UP000240259">
    <property type="component" value="Unassembled WGS sequence"/>
</dbReference>
<feature type="domain" description="HNH nuclease" evidence="1">
    <location>
        <begin position="14"/>
        <end position="63"/>
    </location>
</feature>
<organism evidence="2 3">
    <name type="scientific">Mesorhizobium helmanticense</name>
    <dbReference type="NCBI Taxonomy" id="1776423"/>
    <lineage>
        <taxon>Bacteria</taxon>
        <taxon>Pseudomonadati</taxon>
        <taxon>Pseudomonadota</taxon>
        <taxon>Alphaproteobacteria</taxon>
        <taxon>Hyphomicrobiales</taxon>
        <taxon>Phyllobacteriaceae</taxon>
        <taxon>Mesorhizobium</taxon>
    </lineage>
</organism>
<evidence type="ECO:0000313" key="3">
    <source>
        <dbReference type="Proteomes" id="UP000240259"/>
    </source>
</evidence>
<dbReference type="AlphaFoldDB" id="A0A2T4IP41"/>
<comment type="caution">
    <text evidence="2">The sequence shown here is derived from an EMBL/GenBank/DDBJ whole genome shotgun (WGS) entry which is preliminary data.</text>
</comment>
<keyword evidence="3" id="KW-1185">Reference proteome</keyword>
<protein>
    <recommendedName>
        <fullName evidence="1">HNH nuclease domain-containing protein</fullName>
    </recommendedName>
</protein>
<evidence type="ECO:0000313" key="2">
    <source>
        <dbReference type="EMBL" id="PTE07388.1"/>
    </source>
</evidence>
<accession>A0A2T4IP41</accession>
<dbReference type="InterPro" id="IPR003615">
    <property type="entry name" value="HNH_nuc"/>
</dbReference>
<dbReference type="OrthoDB" id="9788621at2"/>
<gene>
    <name evidence="2" type="ORF">C9427_27195</name>
</gene>
<evidence type="ECO:0000259" key="1">
    <source>
        <dbReference type="SMART" id="SM00507"/>
    </source>
</evidence>
<sequence>MSDQDEARPPTPDGVKRILRQRAGFGCCLCGLPILQYHHIIEWSVEEHFRPDDMMALCPTHHDMATKGAYPLSEQRRDQASPFNIQRRLARGLLAVKQDYPAIELGSVLVVNNGPILSIDEEQVIGLSIAEGAVGLSLKLYSEDGPLLCQIDENEWVSGNPFAWDIVADWQILTIRQKKGSVNLSLNAKLIPMKLTGSLWFKSKEIKITEKKIRFVSTNNDVENLAFARMSLSMHENGISLVPNGKGMIMGVGVENRRERLWKTVGEWRKLKDQAAR</sequence>
<proteinExistence type="predicted"/>
<name>A0A2T4IP41_9HYPH</name>
<dbReference type="CDD" id="cd00085">
    <property type="entry name" value="HNHc"/>
    <property type="match status" value="1"/>
</dbReference>
<dbReference type="EMBL" id="PZJX01000050">
    <property type="protein sequence ID" value="PTE07388.1"/>
    <property type="molecule type" value="Genomic_DNA"/>
</dbReference>
<dbReference type="SMART" id="SM00507">
    <property type="entry name" value="HNHc"/>
    <property type="match status" value="1"/>
</dbReference>
<dbReference type="RefSeq" id="WP_146172601.1">
    <property type="nucleotide sequence ID" value="NZ_PZJX01000050.1"/>
</dbReference>